<dbReference type="SMART" id="SM00530">
    <property type="entry name" value="HTH_XRE"/>
    <property type="match status" value="1"/>
</dbReference>
<dbReference type="PATRIC" id="fig|1293439.3.peg.678"/>
<gene>
    <name evidence="2" type="ORF">WH87_05570</name>
</gene>
<evidence type="ECO:0000313" key="3">
    <source>
        <dbReference type="Proteomes" id="UP000033411"/>
    </source>
</evidence>
<reference evidence="2 3" key="1">
    <citation type="submission" date="2015-03" db="EMBL/GenBank/DDBJ databases">
        <authorList>
            <person name="Lepp D."/>
            <person name="Hassan Y.I."/>
            <person name="Li X.-Z."/>
            <person name="Zhou T."/>
        </authorList>
    </citation>
    <scope>NUCLEOTIDE SEQUENCE [LARGE SCALE GENOMIC DNA]</scope>
    <source>
        <strain evidence="2 3">E84</strain>
    </source>
</reference>
<dbReference type="OrthoDB" id="9785973at2"/>
<dbReference type="InterPro" id="IPR010982">
    <property type="entry name" value="Lambda_DNA-bd_dom_sf"/>
</dbReference>
<dbReference type="GO" id="GO:0003677">
    <property type="term" value="F:DNA binding"/>
    <property type="evidence" value="ECO:0007669"/>
    <property type="project" value="UniProtKB-KW"/>
</dbReference>
<dbReference type="Gene3D" id="3.30.450.180">
    <property type="match status" value="1"/>
</dbReference>
<dbReference type="EMBL" id="LANJ01000011">
    <property type="protein sequence ID" value="KKC39913.1"/>
    <property type="molecule type" value="Genomic_DNA"/>
</dbReference>
<dbReference type="Proteomes" id="UP000033411">
    <property type="component" value="Unassembled WGS sequence"/>
</dbReference>
<dbReference type="AlphaFoldDB" id="A0A0F5QGS4"/>
<dbReference type="InterPro" id="IPR041413">
    <property type="entry name" value="MLTR_LBD"/>
</dbReference>
<dbReference type="Pfam" id="PF17765">
    <property type="entry name" value="MLTR_LBD"/>
    <property type="match status" value="1"/>
</dbReference>
<organism evidence="2 3">
    <name type="scientific">Devosia epidermidihirudinis</name>
    <dbReference type="NCBI Taxonomy" id="1293439"/>
    <lineage>
        <taxon>Bacteria</taxon>
        <taxon>Pseudomonadati</taxon>
        <taxon>Pseudomonadota</taxon>
        <taxon>Alphaproteobacteria</taxon>
        <taxon>Hyphomicrobiales</taxon>
        <taxon>Devosiaceae</taxon>
        <taxon>Devosia</taxon>
    </lineage>
</organism>
<accession>A0A0F5QGS4</accession>
<dbReference type="PANTHER" id="PTHR35010">
    <property type="entry name" value="BLL4672 PROTEIN-RELATED"/>
    <property type="match status" value="1"/>
</dbReference>
<evidence type="ECO:0000313" key="2">
    <source>
        <dbReference type="EMBL" id="KKC39913.1"/>
    </source>
</evidence>
<comment type="caution">
    <text evidence="2">The sequence shown here is derived from an EMBL/GenBank/DDBJ whole genome shotgun (WGS) entry which is preliminary data.</text>
</comment>
<dbReference type="CDD" id="cd00093">
    <property type="entry name" value="HTH_XRE"/>
    <property type="match status" value="1"/>
</dbReference>
<dbReference type="InterPro" id="IPR001387">
    <property type="entry name" value="Cro/C1-type_HTH"/>
</dbReference>
<evidence type="ECO:0000259" key="1">
    <source>
        <dbReference type="PROSITE" id="PS50943"/>
    </source>
</evidence>
<name>A0A0F5QGS4_9HYPH</name>
<feature type="domain" description="HTH cro/C1-type" evidence="1">
    <location>
        <begin position="6"/>
        <end position="60"/>
    </location>
</feature>
<protein>
    <submittedName>
        <fullName evidence="2">DNA-binding protein</fullName>
    </submittedName>
</protein>
<proteinExistence type="predicted"/>
<sequence length="243" mass="25917">MVGGMLKQWRRLRGMSQLDLALSAEVSSRHVSFLESGRARPSAEMVRRLAEALAMPLRERNGLLVAAGFAPVFGDNDWTSPQMAEIRRAAGIILGAHDPSPALVLDAAFNVLEANSGAMALLGAGAPAAPSLNLVDLVFCPGPVRDGLVNWDEVALYLMHRMREGVRIRGPQSPLGAVMQRALAQPGVSQLGLGAHTNQGLVLLPVVFNAGGVETRWFTTVTSFGAPQDALAEEITIEQFYPA</sequence>
<keyword evidence="2" id="KW-0238">DNA-binding</keyword>
<dbReference type="Pfam" id="PF01381">
    <property type="entry name" value="HTH_3"/>
    <property type="match status" value="1"/>
</dbReference>
<dbReference type="Gene3D" id="1.10.260.40">
    <property type="entry name" value="lambda repressor-like DNA-binding domains"/>
    <property type="match status" value="1"/>
</dbReference>
<dbReference type="STRING" id="1293439.WH87_05570"/>
<dbReference type="PANTHER" id="PTHR35010:SF4">
    <property type="entry name" value="BLL5781 PROTEIN"/>
    <property type="match status" value="1"/>
</dbReference>
<keyword evidence="3" id="KW-1185">Reference proteome</keyword>
<dbReference type="PROSITE" id="PS50943">
    <property type="entry name" value="HTH_CROC1"/>
    <property type="match status" value="1"/>
</dbReference>
<dbReference type="SUPFAM" id="SSF47413">
    <property type="entry name" value="lambda repressor-like DNA-binding domains"/>
    <property type="match status" value="1"/>
</dbReference>